<feature type="region of interest" description="Disordered" evidence="1">
    <location>
        <begin position="36"/>
        <end position="78"/>
    </location>
</feature>
<keyword evidence="3" id="KW-1185">Reference proteome</keyword>
<dbReference type="EMBL" id="BMOE01000002">
    <property type="protein sequence ID" value="GGJ67532.1"/>
    <property type="molecule type" value="Genomic_DNA"/>
</dbReference>
<accession>A0A917P9Q2</accession>
<dbReference type="RefSeq" id="WP_188961151.1">
    <property type="nucleotide sequence ID" value="NZ_BMOE01000002.1"/>
</dbReference>
<evidence type="ECO:0000313" key="3">
    <source>
        <dbReference type="Proteomes" id="UP000635726"/>
    </source>
</evidence>
<organism evidence="2 3">
    <name type="scientific">Deinococcus aquiradiocola</name>
    <dbReference type="NCBI Taxonomy" id="393059"/>
    <lineage>
        <taxon>Bacteria</taxon>
        <taxon>Thermotogati</taxon>
        <taxon>Deinococcota</taxon>
        <taxon>Deinococci</taxon>
        <taxon>Deinococcales</taxon>
        <taxon>Deinococcaceae</taxon>
        <taxon>Deinococcus</taxon>
    </lineage>
</organism>
<reference evidence="2" key="1">
    <citation type="journal article" date="2014" name="Int. J. Syst. Evol. Microbiol.">
        <title>Complete genome sequence of Corynebacterium casei LMG S-19264T (=DSM 44701T), isolated from a smear-ripened cheese.</title>
        <authorList>
            <consortium name="US DOE Joint Genome Institute (JGI-PGF)"/>
            <person name="Walter F."/>
            <person name="Albersmeier A."/>
            <person name="Kalinowski J."/>
            <person name="Ruckert C."/>
        </authorList>
    </citation>
    <scope>NUCLEOTIDE SEQUENCE</scope>
    <source>
        <strain evidence="2">JCM 14371</strain>
    </source>
</reference>
<reference evidence="2" key="2">
    <citation type="submission" date="2020-09" db="EMBL/GenBank/DDBJ databases">
        <authorList>
            <person name="Sun Q."/>
            <person name="Ohkuma M."/>
        </authorList>
    </citation>
    <scope>NUCLEOTIDE SEQUENCE</scope>
    <source>
        <strain evidence="2">JCM 14371</strain>
    </source>
</reference>
<comment type="caution">
    <text evidence="2">The sequence shown here is derived from an EMBL/GenBank/DDBJ whole genome shotgun (WGS) entry which is preliminary data.</text>
</comment>
<evidence type="ECO:0000256" key="1">
    <source>
        <dbReference type="SAM" id="MobiDB-lite"/>
    </source>
</evidence>
<evidence type="ECO:0000313" key="2">
    <source>
        <dbReference type="EMBL" id="GGJ67532.1"/>
    </source>
</evidence>
<name>A0A917P9Q2_9DEIO</name>
<protein>
    <submittedName>
        <fullName evidence="2">Uncharacterized protein</fullName>
    </submittedName>
</protein>
<proteinExistence type="predicted"/>
<dbReference type="Proteomes" id="UP000635726">
    <property type="component" value="Unassembled WGS sequence"/>
</dbReference>
<sequence>MNEPHRPAPKHVYDWDDELPEEELALADEQVRPNVVVGRHGPSPEPVPQDLPGRTTLSGHETTPPAPLLKRLGGLFRR</sequence>
<gene>
    <name evidence="2" type="ORF">GCM10008939_09830</name>
</gene>
<dbReference type="AlphaFoldDB" id="A0A917P9Q2"/>